<dbReference type="GO" id="GO:0004553">
    <property type="term" value="F:hydrolase activity, hydrolyzing O-glycosyl compounds"/>
    <property type="evidence" value="ECO:0007669"/>
    <property type="project" value="TreeGrafter"/>
</dbReference>
<dbReference type="InterPro" id="IPR005195">
    <property type="entry name" value="Glyco_hydro_65_M"/>
</dbReference>
<feature type="active site" description="Proton donor" evidence="5">
    <location>
        <position position="516"/>
    </location>
</feature>
<comment type="caution">
    <text evidence="10">The sequence shown here is derived from an EMBL/GenBank/DDBJ whole genome shotgun (WGS) entry which is preliminary data.</text>
</comment>
<dbReference type="Gene3D" id="1.50.10.10">
    <property type="match status" value="1"/>
</dbReference>
<feature type="domain" description="Glycoside hydrolase family 65 central catalytic" evidence="7">
    <location>
        <begin position="341"/>
        <end position="735"/>
    </location>
</feature>
<dbReference type="SUPFAM" id="SSF74650">
    <property type="entry name" value="Galactose mutarotase-like"/>
    <property type="match status" value="1"/>
</dbReference>
<proteinExistence type="inferred from homology"/>
<dbReference type="InterPro" id="IPR017045">
    <property type="entry name" value="Malt_Pase/Glycosyl_Hdrlase"/>
</dbReference>
<dbReference type="OrthoDB" id="9816160at2"/>
<evidence type="ECO:0000313" key="10">
    <source>
        <dbReference type="EMBL" id="PYI64748.1"/>
    </source>
</evidence>
<dbReference type="InterPro" id="IPR012341">
    <property type="entry name" value="6hp_glycosidase-like_sf"/>
</dbReference>
<accession>A0A2V5L157</accession>
<dbReference type="InterPro" id="IPR008928">
    <property type="entry name" value="6-hairpin_glycosidase_sf"/>
</dbReference>
<protein>
    <submittedName>
        <fullName evidence="10">Family 65 glycosyl hydrolase</fullName>
    </submittedName>
</protein>
<dbReference type="SUPFAM" id="SSF48208">
    <property type="entry name" value="Six-hairpin glycosidases"/>
    <property type="match status" value="1"/>
</dbReference>
<evidence type="ECO:0000256" key="5">
    <source>
        <dbReference type="PIRSR" id="PIRSR036289-50"/>
    </source>
</evidence>
<name>A0A2V5L157_9MICC</name>
<dbReference type="Proteomes" id="UP000247832">
    <property type="component" value="Unassembled WGS sequence"/>
</dbReference>
<dbReference type="InterPro" id="IPR005196">
    <property type="entry name" value="Glyco_hydro_65_N"/>
</dbReference>
<dbReference type="GO" id="GO:0016757">
    <property type="term" value="F:glycosyltransferase activity"/>
    <property type="evidence" value="ECO:0007669"/>
    <property type="project" value="UniProtKB-KW"/>
</dbReference>
<evidence type="ECO:0000256" key="4">
    <source>
        <dbReference type="ARBA" id="ARBA00023295"/>
    </source>
</evidence>
<feature type="domain" description="Glycoside hydrolase family 65 C-terminal" evidence="8">
    <location>
        <begin position="747"/>
        <end position="801"/>
    </location>
</feature>
<dbReference type="InterPro" id="IPR011013">
    <property type="entry name" value="Gal_mutarotase_sf_dom"/>
</dbReference>
<evidence type="ECO:0000256" key="1">
    <source>
        <dbReference type="ARBA" id="ARBA00006768"/>
    </source>
</evidence>
<dbReference type="PIRSF" id="PIRSF036289">
    <property type="entry name" value="Glycosyl_hydrolase_malt_phosph"/>
    <property type="match status" value="1"/>
</dbReference>
<dbReference type="Pfam" id="PF03633">
    <property type="entry name" value="Glyco_hydro_65C"/>
    <property type="match status" value="1"/>
</dbReference>
<evidence type="ECO:0000259" key="9">
    <source>
        <dbReference type="Pfam" id="PF03636"/>
    </source>
</evidence>
<keyword evidence="2" id="KW-0328">Glycosyltransferase</keyword>
<evidence type="ECO:0000256" key="6">
    <source>
        <dbReference type="PIRSR" id="PIRSR036289-51"/>
    </source>
</evidence>
<feature type="binding site" evidence="6">
    <location>
        <begin position="377"/>
        <end position="378"/>
    </location>
    <ligand>
        <name>substrate</name>
    </ligand>
</feature>
<organism evidence="10 11">
    <name type="scientific">Arthrobacter livingstonensis</name>
    <dbReference type="NCBI Taxonomy" id="670078"/>
    <lineage>
        <taxon>Bacteria</taxon>
        <taxon>Bacillati</taxon>
        <taxon>Actinomycetota</taxon>
        <taxon>Actinomycetes</taxon>
        <taxon>Micrococcales</taxon>
        <taxon>Micrococcaceae</taxon>
        <taxon>Arthrobacter</taxon>
    </lineage>
</organism>
<dbReference type="Pfam" id="PF03636">
    <property type="entry name" value="Glyco_hydro_65N"/>
    <property type="match status" value="1"/>
</dbReference>
<gene>
    <name evidence="10" type="ORF">CVV68_21025</name>
</gene>
<keyword evidence="11" id="KW-1185">Reference proteome</keyword>
<reference evidence="10 11" key="1">
    <citation type="submission" date="2018-05" db="EMBL/GenBank/DDBJ databases">
        <title>Genetic diversity of glacier-inhabiting Cryobacterium bacteria in China and description of Cryobacterium mengkeensis sp. nov. and Arthrobacter glacialis sp. nov.</title>
        <authorList>
            <person name="Liu Q."/>
            <person name="Xin Y.-H."/>
        </authorList>
    </citation>
    <scope>NUCLEOTIDE SEQUENCE [LARGE SCALE GENOMIC DNA]</scope>
    <source>
        <strain evidence="10 11">LI2</strain>
    </source>
</reference>
<dbReference type="EMBL" id="QJVD01000040">
    <property type="protein sequence ID" value="PYI64748.1"/>
    <property type="molecule type" value="Genomic_DNA"/>
</dbReference>
<feature type="domain" description="Glycoside hydrolase family 65 N-terminal" evidence="9">
    <location>
        <begin position="30"/>
        <end position="286"/>
    </location>
</feature>
<dbReference type="Gene3D" id="2.70.98.40">
    <property type="entry name" value="Glycoside hydrolase, family 65, N-terminal domain"/>
    <property type="match status" value="1"/>
</dbReference>
<evidence type="ECO:0000313" key="11">
    <source>
        <dbReference type="Proteomes" id="UP000247832"/>
    </source>
</evidence>
<dbReference type="PANTHER" id="PTHR11051">
    <property type="entry name" value="GLYCOSYL HYDROLASE-RELATED"/>
    <property type="match status" value="1"/>
</dbReference>
<comment type="similarity">
    <text evidence="1">Belongs to the glycosyl hydrolase 65 family.</text>
</comment>
<keyword evidence="10" id="KW-0378">Hydrolase</keyword>
<dbReference type="PANTHER" id="PTHR11051:SF8">
    <property type="entry name" value="PROTEIN-GLUCOSYLGALACTOSYLHYDROXYLYSINE GLUCOSIDASE"/>
    <property type="match status" value="1"/>
</dbReference>
<dbReference type="GO" id="GO:0030246">
    <property type="term" value="F:carbohydrate binding"/>
    <property type="evidence" value="ECO:0007669"/>
    <property type="project" value="InterPro"/>
</dbReference>
<evidence type="ECO:0000256" key="2">
    <source>
        <dbReference type="ARBA" id="ARBA00022676"/>
    </source>
</evidence>
<keyword evidence="4" id="KW-0326">Glycosidase</keyword>
<dbReference type="RefSeq" id="WP_110502951.1">
    <property type="nucleotide sequence ID" value="NZ_QJVD01000040.1"/>
</dbReference>
<evidence type="ECO:0000259" key="8">
    <source>
        <dbReference type="Pfam" id="PF03633"/>
    </source>
</evidence>
<dbReference type="InterPro" id="IPR005194">
    <property type="entry name" value="Glyco_hydro_65_C"/>
</dbReference>
<keyword evidence="3" id="KW-0808">Transferase</keyword>
<dbReference type="Gene3D" id="2.60.420.10">
    <property type="entry name" value="Maltose phosphorylase, domain 3"/>
    <property type="match status" value="1"/>
</dbReference>
<dbReference type="AlphaFoldDB" id="A0A2V5L157"/>
<evidence type="ECO:0000256" key="3">
    <source>
        <dbReference type="ARBA" id="ARBA00022679"/>
    </source>
</evidence>
<dbReference type="GO" id="GO:0005975">
    <property type="term" value="P:carbohydrate metabolic process"/>
    <property type="evidence" value="ECO:0007669"/>
    <property type="project" value="InterPro"/>
</dbReference>
<dbReference type="Pfam" id="PF03632">
    <property type="entry name" value="Glyco_hydro_65m"/>
    <property type="match status" value="1"/>
</dbReference>
<dbReference type="FunFam" id="1.50.10.10:FF:000053">
    <property type="entry name" value="Putative glycosyl hydrolase"/>
    <property type="match status" value="1"/>
</dbReference>
<sequence length="829" mass="91372">MTARPRAAAWQARPDRVRPENAGDPWVLAYTDFDPVDEGRREALCTLGNGYWATRGSLPGSVADGTHYPGTYFAGVYNRVVNDLAGRRDESEHMVNAPDWTFLTIQPEGGPVFHPGMAEMLSHRQDLDLRHGILTRSNRYRDAAGRTSRVTSRQFLSLAHPHLASLQTTVEAEDWSGDVVVVSAVNGTVANRNSAADSHLPADHLVAVGGSGLDDETVLWESRTNQSGISIAVAMRTRLRNENGGQIPGRYRPLLEDGRAGCTVTFAIEPGRPVVIEKTAAVATSRDRALSTAVLGAGQGIRRAPEAAELLAAHVHAWDTMWEGFAVIPRAGRPECQALNLNIFHVLQTVAAAGPDLDAGVPARGLHGEGYRGHIFWDELFIYPMLTLRRPDITRSLLLYRYRRLDEARAGAQSAGLGGAMFPWQSGSDGRDETPAALFNARDQQWMPDNSHRQRHVGLAVAYSVWQYYQASGDIEFLARYGTELLVEVSRFFAGMAIHNPADDRFDIVAVMGPDEFHDGYPDHPGGGLRNNAYTNVLASWVLAKAGEAVALVSAGDGGELCRRLSLRAGELSDWDRVSRRLRVPFHTDGIISQFEGYEALKEFDWATYRARYGDIGRLDLILQAEGDTTNGYKLSKQADVLMLFYLLSAEELREAFDRLGYPLPPDLVPRTVRYYLARTSHGSTLSRLAHSWVLARSDREQSWSLFTQALECDIAYTPGGTTQEGVHLGAMAGTSDMVLRCYGGVETRQDTLWLHPLLPLELPQVDFRLFFRGQAIKVHVTTDSIALHLSAGRAKHIKVRVENVQRTLGPGDSLYASLSSGECTVTRH</sequence>
<dbReference type="InterPro" id="IPR037018">
    <property type="entry name" value="GH65_N"/>
</dbReference>
<evidence type="ECO:0000259" key="7">
    <source>
        <dbReference type="Pfam" id="PF03632"/>
    </source>
</evidence>
<feature type="binding site" evidence="6">
    <location>
        <begin position="637"/>
        <end position="638"/>
    </location>
    <ligand>
        <name>substrate</name>
    </ligand>
</feature>